<dbReference type="AlphaFoldDB" id="A0A1H3F3P8"/>
<dbReference type="RefSeq" id="WP_245709801.1">
    <property type="nucleotide sequence ID" value="NZ_FNNP01000013.1"/>
</dbReference>
<dbReference type="GO" id="GO:0020037">
    <property type="term" value="F:heme binding"/>
    <property type="evidence" value="ECO:0007669"/>
    <property type="project" value="InterPro"/>
</dbReference>
<keyword evidence="10" id="KW-0575">Peroxidase</keyword>
<evidence type="ECO:0000313" key="10">
    <source>
        <dbReference type="EMBL" id="SDX84814.1"/>
    </source>
</evidence>
<evidence type="ECO:0000256" key="4">
    <source>
        <dbReference type="ARBA" id="ARBA00022729"/>
    </source>
</evidence>
<dbReference type="InterPro" id="IPR009056">
    <property type="entry name" value="Cyt_c-like_dom"/>
</dbReference>
<dbReference type="PANTHER" id="PTHR30600">
    <property type="entry name" value="CYTOCHROME C PEROXIDASE-RELATED"/>
    <property type="match status" value="1"/>
</dbReference>
<feature type="region of interest" description="Disordered" evidence="8">
    <location>
        <begin position="490"/>
        <end position="514"/>
    </location>
</feature>
<dbReference type="InterPro" id="IPR051395">
    <property type="entry name" value="Cytochrome_c_Peroxidase/MauG"/>
</dbReference>
<evidence type="ECO:0000256" key="6">
    <source>
        <dbReference type="ARBA" id="ARBA00023004"/>
    </source>
</evidence>
<dbReference type="PANTHER" id="PTHR30600:SF10">
    <property type="entry name" value="BLL6722 PROTEIN"/>
    <property type="match status" value="1"/>
</dbReference>
<proteinExistence type="predicted"/>
<evidence type="ECO:0000256" key="1">
    <source>
        <dbReference type="ARBA" id="ARBA00004196"/>
    </source>
</evidence>
<evidence type="ECO:0000256" key="2">
    <source>
        <dbReference type="ARBA" id="ARBA00022617"/>
    </source>
</evidence>
<dbReference type="GO" id="GO:0004130">
    <property type="term" value="F:cytochrome-c peroxidase activity"/>
    <property type="evidence" value="ECO:0007669"/>
    <property type="project" value="TreeGrafter"/>
</dbReference>
<keyword evidence="2 7" id="KW-0349">Heme</keyword>
<evidence type="ECO:0000259" key="9">
    <source>
        <dbReference type="PROSITE" id="PS51007"/>
    </source>
</evidence>
<dbReference type="GO" id="GO:0030313">
    <property type="term" value="C:cell envelope"/>
    <property type="evidence" value="ECO:0007669"/>
    <property type="project" value="UniProtKB-SubCell"/>
</dbReference>
<evidence type="ECO:0000256" key="8">
    <source>
        <dbReference type="SAM" id="MobiDB-lite"/>
    </source>
</evidence>
<name>A0A1H3F3P8_9RHOB</name>
<keyword evidence="6 7" id="KW-0408">Iron</keyword>
<dbReference type="InterPro" id="IPR004852">
    <property type="entry name" value="Di-haem_cyt_c_peroxidsae"/>
</dbReference>
<reference evidence="11" key="1">
    <citation type="submission" date="2016-10" db="EMBL/GenBank/DDBJ databases">
        <authorList>
            <person name="Varghese N."/>
            <person name="Submissions S."/>
        </authorList>
    </citation>
    <scope>NUCLEOTIDE SEQUENCE [LARGE SCALE GENOMIC DNA]</scope>
    <source>
        <strain evidence="11">DSM 27839</strain>
    </source>
</reference>
<organism evidence="10 11">
    <name type="scientific">Ruegeria halocynthiae</name>
    <dbReference type="NCBI Taxonomy" id="985054"/>
    <lineage>
        <taxon>Bacteria</taxon>
        <taxon>Pseudomonadati</taxon>
        <taxon>Pseudomonadota</taxon>
        <taxon>Alphaproteobacteria</taxon>
        <taxon>Rhodobacterales</taxon>
        <taxon>Roseobacteraceae</taxon>
        <taxon>Ruegeria</taxon>
    </lineage>
</organism>
<evidence type="ECO:0000256" key="7">
    <source>
        <dbReference type="PROSITE-ProRule" id="PRU00433"/>
    </source>
</evidence>
<keyword evidence="11" id="KW-1185">Reference proteome</keyword>
<dbReference type="Gene3D" id="1.10.760.10">
    <property type="entry name" value="Cytochrome c-like domain"/>
    <property type="match status" value="2"/>
</dbReference>
<keyword evidence="5" id="KW-0560">Oxidoreductase</keyword>
<evidence type="ECO:0000256" key="3">
    <source>
        <dbReference type="ARBA" id="ARBA00022723"/>
    </source>
</evidence>
<dbReference type="Proteomes" id="UP000183400">
    <property type="component" value="Unassembled WGS sequence"/>
</dbReference>
<dbReference type="GO" id="GO:0046872">
    <property type="term" value="F:metal ion binding"/>
    <property type="evidence" value="ECO:0007669"/>
    <property type="project" value="UniProtKB-KW"/>
</dbReference>
<feature type="domain" description="Cytochrome c" evidence="9">
    <location>
        <begin position="287"/>
        <end position="484"/>
    </location>
</feature>
<keyword evidence="4" id="KW-0732">Signal</keyword>
<accession>A0A1H3F3P8</accession>
<protein>
    <submittedName>
        <fullName evidence="10">Cytochrome c peroxidase</fullName>
    </submittedName>
</protein>
<dbReference type="PROSITE" id="PS51007">
    <property type="entry name" value="CYTC"/>
    <property type="match status" value="1"/>
</dbReference>
<gene>
    <name evidence="10" type="ORF">SAMN05444358_1136</name>
</gene>
<evidence type="ECO:0000313" key="11">
    <source>
        <dbReference type="Proteomes" id="UP000183400"/>
    </source>
</evidence>
<dbReference type="GO" id="GO:0009055">
    <property type="term" value="F:electron transfer activity"/>
    <property type="evidence" value="ECO:0007669"/>
    <property type="project" value="InterPro"/>
</dbReference>
<sequence length="514" mass="55434">MSVFKTGKLAEMAGRTGSLASLRARVLRAATGSALLIVGTLDSVHAQPESGLSSLLPSALEDSDFLHDGKPKAELVELGRNLFFDPILSGNRNISCGTCHDPARGTSDEVALSIGEGGTGFGDKRRTADGVTERIPRNAQALWNIGAKEYRSMFHDGRVEPDPLATFDSGFWSPAREHLPVGLDSVLAAQAMFPVLSASEMAGQKGENPVATAVAEDRITDAWNLLAERLADQPQYRTLFRAAIPEDNEVTMVQAANALAAFQSVAFRSNQTAFDQFIAGDHTALSHAARKGADLFYGKAGCADCHSGALLTDHDFHAIAVPQIGPGKGHGGDTSYWRASGFGLHTEDEGRYRVTFEMDDLFAFRTPSLRNVSLTGPWGHDGAFDDLEAMVRHHLDSVASLEAFDADTVSLRELDQIIEKTGDGSELIFRPLNPERRSAFDLRDRWVHGAAELRERIANANTLAPVQLEEPEIAELMAFLDSLTDPTAKDRSALIPQAVPSGLEPQPTPLEPDG</sequence>
<dbReference type="SUPFAM" id="SSF46626">
    <property type="entry name" value="Cytochrome c"/>
    <property type="match status" value="2"/>
</dbReference>
<dbReference type="InterPro" id="IPR036909">
    <property type="entry name" value="Cyt_c-like_dom_sf"/>
</dbReference>
<dbReference type="Pfam" id="PF03150">
    <property type="entry name" value="CCP_MauG"/>
    <property type="match status" value="1"/>
</dbReference>
<dbReference type="STRING" id="985054.SAMN05444358_1136"/>
<comment type="subcellular location">
    <subcellularLocation>
        <location evidence="1">Cell envelope</location>
    </subcellularLocation>
</comment>
<evidence type="ECO:0000256" key="5">
    <source>
        <dbReference type="ARBA" id="ARBA00023002"/>
    </source>
</evidence>
<keyword evidence="3 7" id="KW-0479">Metal-binding</keyword>
<dbReference type="EMBL" id="FNNP01000013">
    <property type="protein sequence ID" value="SDX84814.1"/>
    <property type="molecule type" value="Genomic_DNA"/>
</dbReference>